<reference evidence="1" key="1">
    <citation type="journal article" date="2018" name="Front. Microbiol.">
        <title>Beyond the Limits: tRNA Array Units in Mycobacterium Genomes.</title>
        <authorList>
            <person name="Morgado S.M."/>
            <person name="Vicente A.C."/>
        </authorList>
    </citation>
    <scope>NUCLEOTIDE SEQUENCE</scope>
    <source>
        <strain evidence="1">CBMA 213</strain>
        <plasmid evidence="1">pCBMA213_1</plasmid>
    </source>
</reference>
<dbReference type="AlphaFoldDB" id="A0A343VRJ0"/>
<organism evidence="1">
    <name type="scientific">Mycolicibacterium sp. CBMA 213</name>
    <dbReference type="NCBI Taxonomy" id="1968788"/>
    <lineage>
        <taxon>Bacteria</taxon>
        <taxon>Bacillati</taxon>
        <taxon>Actinomycetota</taxon>
        <taxon>Actinomycetes</taxon>
        <taxon>Mycobacteriales</taxon>
        <taxon>Mycobacteriaceae</taxon>
        <taxon>Mycolicibacterium</taxon>
    </lineage>
</organism>
<dbReference type="RefSeq" id="WP_155921952.1">
    <property type="nucleotide sequence ID" value="NZ_MF600313.1"/>
</dbReference>
<dbReference type="EMBL" id="MF600313">
    <property type="protein sequence ID" value="AVN58514.1"/>
    <property type="molecule type" value="Genomic_DNA"/>
</dbReference>
<proteinExistence type="predicted"/>
<accession>A0A343VRJ0</accession>
<evidence type="ECO:0008006" key="2">
    <source>
        <dbReference type="Google" id="ProtNLM"/>
    </source>
</evidence>
<keyword evidence="1" id="KW-0614">Plasmid</keyword>
<gene>
    <name evidence="1" type="ORF">B5P44_p00219</name>
</gene>
<name>A0A343VRJ0_9MYCO</name>
<protein>
    <recommendedName>
        <fullName evidence="2">Abi-like protein</fullName>
    </recommendedName>
</protein>
<sequence length="296" mass="33625">MQKPAQNIIEQIDLLKQRGLVGADVVVGSDEHRLLMNWLMNNSYYRLSGYWRYHQKHPHAGENWLVSGSVAEVQAAYDFDTNLRSYLSEGLAVIEVTFRSRLAYFVATELAPDAYLDPATYIDRVHGSSGVRLRDQLLDDIARDLERSKERFIAHHVDAGKIVPMWAAVEAMSFGTVSKIYALLDDTGIRTKVSKSFEVSSYSLMQSIIRSLVTLRNTCAHHGRVWNRIPDIACPVLRPLKVESAVVYEQTPWGWVVMVRHLVDRIRGDQQFSADLTAFLDRNADMLGGLKNPRNH</sequence>
<dbReference type="InterPro" id="IPR011664">
    <property type="entry name" value="Abi_system_AbiD/AbiF-like"/>
</dbReference>
<geneLocation type="plasmid" evidence="1">
    <name>pCBMA213_1</name>
</geneLocation>
<evidence type="ECO:0000313" key="1">
    <source>
        <dbReference type="EMBL" id="AVN58514.1"/>
    </source>
</evidence>
<dbReference type="Pfam" id="PF07751">
    <property type="entry name" value="Abi_2"/>
    <property type="match status" value="1"/>
</dbReference>